<organism evidence="1">
    <name type="scientific">Anguilla anguilla</name>
    <name type="common">European freshwater eel</name>
    <name type="synonym">Muraena anguilla</name>
    <dbReference type="NCBI Taxonomy" id="7936"/>
    <lineage>
        <taxon>Eukaryota</taxon>
        <taxon>Metazoa</taxon>
        <taxon>Chordata</taxon>
        <taxon>Craniata</taxon>
        <taxon>Vertebrata</taxon>
        <taxon>Euteleostomi</taxon>
        <taxon>Actinopterygii</taxon>
        <taxon>Neopterygii</taxon>
        <taxon>Teleostei</taxon>
        <taxon>Anguilliformes</taxon>
        <taxon>Anguillidae</taxon>
        <taxon>Anguilla</taxon>
    </lineage>
</organism>
<evidence type="ECO:0000313" key="1">
    <source>
        <dbReference type="EMBL" id="JAH74172.1"/>
    </source>
</evidence>
<dbReference type="EMBL" id="GBXM01034405">
    <property type="protein sequence ID" value="JAH74172.1"/>
    <property type="molecule type" value="Transcribed_RNA"/>
</dbReference>
<sequence length="23" mass="2625">MAGLEFASLNNDYRQCFECVSNL</sequence>
<accession>A0A0E9V7Z2</accession>
<name>A0A0E9V7Z2_ANGAN</name>
<proteinExistence type="predicted"/>
<reference evidence="1" key="2">
    <citation type="journal article" date="2015" name="Fish Shellfish Immunol.">
        <title>Early steps in the European eel (Anguilla anguilla)-Vibrio vulnificus interaction in the gills: Role of the RtxA13 toxin.</title>
        <authorList>
            <person name="Callol A."/>
            <person name="Pajuelo D."/>
            <person name="Ebbesson L."/>
            <person name="Teles M."/>
            <person name="MacKenzie S."/>
            <person name="Amaro C."/>
        </authorList>
    </citation>
    <scope>NUCLEOTIDE SEQUENCE</scope>
</reference>
<reference evidence="1" key="1">
    <citation type="submission" date="2014-11" db="EMBL/GenBank/DDBJ databases">
        <authorList>
            <person name="Amaro Gonzalez C."/>
        </authorList>
    </citation>
    <scope>NUCLEOTIDE SEQUENCE</scope>
</reference>
<protein>
    <submittedName>
        <fullName evidence="1">Uncharacterized protein</fullName>
    </submittedName>
</protein>
<dbReference type="AlphaFoldDB" id="A0A0E9V7Z2"/>